<dbReference type="Proteomes" id="UP001163152">
    <property type="component" value="Chromosome"/>
</dbReference>
<sequence length="65" mass="7639">MRSLRYFFYEFSPDNQKILYDFGTDRVAAFSIHRQLEKQGKKLSAVQIKSGYVAEPSRKEVVHQV</sequence>
<dbReference type="RefSeq" id="WP_268612133.1">
    <property type="nucleotide sequence ID" value="NZ_CP113797.1"/>
</dbReference>
<organism evidence="1 2">
    <name type="scientific">Thermocoleostomius sinensis A174</name>
    <dbReference type="NCBI Taxonomy" id="2016057"/>
    <lineage>
        <taxon>Bacteria</taxon>
        <taxon>Bacillati</taxon>
        <taxon>Cyanobacteriota</taxon>
        <taxon>Cyanophyceae</taxon>
        <taxon>Oculatellales</taxon>
        <taxon>Oculatellaceae</taxon>
        <taxon>Thermocoleostomius</taxon>
    </lineage>
</organism>
<proteinExistence type="predicted"/>
<accession>A0A9E9CC57</accession>
<gene>
    <name evidence="1" type="ORF">OXH18_08695</name>
</gene>
<evidence type="ECO:0000313" key="2">
    <source>
        <dbReference type="Proteomes" id="UP001163152"/>
    </source>
</evidence>
<evidence type="ECO:0000313" key="1">
    <source>
        <dbReference type="EMBL" id="WAL62045.1"/>
    </source>
</evidence>
<name>A0A9E9CC57_9CYAN</name>
<dbReference type="AlphaFoldDB" id="A0A9E9CC57"/>
<dbReference type="EMBL" id="CP113797">
    <property type="protein sequence ID" value="WAL62045.1"/>
    <property type="molecule type" value="Genomic_DNA"/>
</dbReference>
<protein>
    <submittedName>
        <fullName evidence="1">Uncharacterized protein</fullName>
    </submittedName>
</protein>
<dbReference type="KEGG" id="tsin:OXH18_08695"/>
<keyword evidence="2" id="KW-1185">Reference proteome</keyword>
<reference evidence="1" key="1">
    <citation type="submission" date="2022-12" db="EMBL/GenBank/DDBJ databases">
        <title>Polyphasic identification of a Novel Hot-Spring Cyanobacterium Ocullathermofonsia sinensis gen nov. sp. nov. and Genomic Insights on its Adaptations to the Thermal Habitat.</title>
        <authorList>
            <person name="Daroch M."/>
            <person name="Tang J."/>
            <person name="Jiang Y."/>
        </authorList>
    </citation>
    <scope>NUCLEOTIDE SEQUENCE</scope>
    <source>
        <strain evidence="1">PKUAC-SCTA174</strain>
    </source>
</reference>